<comment type="caution">
    <text evidence="1">The sequence shown here is derived from an EMBL/GenBank/DDBJ whole genome shotgun (WGS) entry which is preliminary data.</text>
</comment>
<protein>
    <recommendedName>
        <fullName evidence="3">Sel1 repeat family protein</fullName>
    </recommendedName>
</protein>
<reference evidence="2" key="1">
    <citation type="journal article" date="2019" name="Int. J. Syst. Evol. Microbiol.">
        <title>The Global Catalogue of Microorganisms (GCM) 10K type strain sequencing project: providing services to taxonomists for standard genome sequencing and annotation.</title>
        <authorList>
            <consortium name="The Broad Institute Genomics Platform"/>
            <consortium name="The Broad Institute Genome Sequencing Center for Infectious Disease"/>
            <person name="Wu L."/>
            <person name="Ma J."/>
        </authorList>
    </citation>
    <scope>NUCLEOTIDE SEQUENCE [LARGE SCALE GENOMIC DNA]</scope>
    <source>
        <strain evidence="2">JCM 14331</strain>
    </source>
</reference>
<sequence length="152" mass="17277">MLQSFDALNEQAQRGDLVASYVLGMNLRHCYYVPDDNAALADKLLQASEFKDNGEALADIQQSYDYCEGVTRSERNRFYHYLERAAENGSVPAQEAIAELTPELYMAANNFAEISRDEYVEKRQRFVRQQVDFLTSAAQHGSLKAPDENNLQ</sequence>
<evidence type="ECO:0008006" key="3">
    <source>
        <dbReference type="Google" id="ProtNLM"/>
    </source>
</evidence>
<dbReference type="EMBL" id="BAAAEO010000001">
    <property type="protein sequence ID" value="GAA0539793.1"/>
    <property type="molecule type" value="Genomic_DNA"/>
</dbReference>
<evidence type="ECO:0000313" key="1">
    <source>
        <dbReference type="EMBL" id="GAA0539793.1"/>
    </source>
</evidence>
<evidence type="ECO:0000313" key="2">
    <source>
        <dbReference type="Proteomes" id="UP001501169"/>
    </source>
</evidence>
<dbReference type="InterPro" id="IPR011990">
    <property type="entry name" value="TPR-like_helical_dom_sf"/>
</dbReference>
<name>A0ABP3NDN8_9GAMM</name>
<dbReference type="Proteomes" id="UP001501169">
    <property type="component" value="Unassembled WGS sequence"/>
</dbReference>
<dbReference type="SUPFAM" id="SSF81901">
    <property type="entry name" value="HCP-like"/>
    <property type="match status" value="1"/>
</dbReference>
<keyword evidence="2" id="KW-1185">Reference proteome</keyword>
<dbReference type="RefSeq" id="WP_226765676.1">
    <property type="nucleotide sequence ID" value="NZ_BAAAEO010000001.1"/>
</dbReference>
<accession>A0ABP3NDN8</accession>
<organism evidence="1 2">
    <name type="scientific">Rheinheimera aquimaris</name>
    <dbReference type="NCBI Taxonomy" id="412437"/>
    <lineage>
        <taxon>Bacteria</taxon>
        <taxon>Pseudomonadati</taxon>
        <taxon>Pseudomonadota</taxon>
        <taxon>Gammaproteobacteria</taxon>
        <taxon>Chromatiales</taxon>
        <taxon>Chromatiaceae</taxon>
        <taxon>Rheinheimera</taxon>
    </lineage>
</organism>
<gene>
    <name evidence="1" type="ORF">GCM10009098_04160</name>
</gene>
<proteinExistence type="predicted"/>
<dbReference type="Gene3D" id="1.25.40.10">
    <property type="entry name" value="Tetratricopeptide repeat domain"/>
    <property type="match status" value="1"/>
</dbReference>